<name>A0A016SW28_9BILA</name>
<feature type="region of interest" description="Disordered" evidence="1">
    <location>
        <begin position="86"/>
        <end position="106"/>
    </location>
</feature>
<organism evidence="2 3">
    <name type="scientific">Ancylostoma ceylanicum</name>
    <dbReference type="NCBI Taxonomy" id="53326"/>
    <lineage>
        <taxon>Eukaryota</taxon>
        <taxon>Metazoa</taxon>
        <taxon>Ecdysozoa</taxon>
        <taxon>Nematoda</taxon>
        <taxon>Chromadorea</taxon>
        <taxon>Rhabditida</taxon>
        <taxon>Rhabditina</taxon>
        <taxon>Rhabditomorpha</taxon>
        <taxon>Strongyloidea</taxon>
        <taxon>Ancylostomatidae</taxon>
        <taxon>Ancylostomatinae</taxon>
        <taxon>Ancylostoma</taxon>
    </lineage>
</organism>
<evidence type="ECO:0000256" key="1">
    <source>
        <dbReference type="SAM" id="MobiDB-lite"/>
    </source>
</evidence>
<proteinExistence type="predicted"/>
<evidence type="ECO:0000313" key="3">
    <source>
        <dbReference type="Proteomes" id="UP000024635"/>
    </source>
</evidence>
<dbReference type="AlphaFoldDB" id="A0A016SW28"/>
<dbReference type="Proteomes" id="UP000024635">
    <property type="component" value="Unassembled WGS sequence"/>
</dbReference>
<accession>A0A016SW28</accession>
<reference evidence="3" key="1">
    <citation type="journal article" date="2015" name="Nat. Genet.">
        <title>The genome and transcriptome of the zoonotic hookworm Ancylostoma ceylanicum identify infection-specific gene families.</title>
        <authorList>
            <person name="Schwarz E.M."/>
            <person name="Hu Y."/>
            <person name="Antoshechkin I."/>
            <person name="Miller M.M."/>
            <person name="Sternberg P.W."/>
            <person name="Aroian R.V."/>
        </authorList>
    </citation>
    <scope>NUCLEOTIDE SEQUENCE</scope>
    <source>
        <strain evidence="3">HY135</strain>
    </source>
</reference>
<feature type="compositionally biased region" description="Basic residues" evidence="1">
    <location>
        <begin position="58"/>
        <end position="68"/>
    </location>
</feature>
<comment type="caution">
    <text evidence="2">The sequence shown here is derived from an EMBL/GenBank/DDBJ whole genome shotgun (WGS) entry which is preliminary data.</text>
</comment>
<keyword evidence="3" id="KW-1185">Reference proteome</keyword>
<protein>
    <submittedName>
        <fullName evidence="2">Uncharacterized protein</fullName>
    </submittedName>
</protein>
<sequence>MCNSWHFLNFPDLVLSSLGAERRVRGCRALYLEVGAAAACDWPRTPPPPAQKIESRTQRAHFHHMSSNRRREPFSIDAPSAYEIRLPGQEEGPRPIAGGGHAHRQV</sequence>
<feature type="region of interest" description="Disordered" evidence="1">
    <location>
        <begin position="42"/>
        <end position="74"/>
    </location>
</feature>
<gene>
    <name evidence="2" type="primary">Acey_s0168.g195</name>
    <name evidence="2" type="ORF">Y032_0168g195</name>
</gene>
<dbReference type="EMBL" id="JARK01001504">
    <property type="protein sequence ID" value="EYB94730.1"/>
    <property type="molecule type" value="Genomic_DNA"/>
</dbReference>
<evidence type="ECO:0000313" key="2">
    <source>
        <dbReference type="EMBL" id="EYB94730.1"/>
    </source>
</evidence>